<dbReference type="RefSeq" id="WP_371951048.1">
    <property type="nucleotide sequence ID" value="NZ_JAXCEI010000007.1"/>
</dbReference>
<comment type="caution">
    <text evidence="1">The sequence shown here is derived from an EMBL/GenBank/DDBJ whole genome shotgun (WGS) entry which is preliminary data.</text>
</comment>
<protein>
    <recommendedName>
        <fullName evidence="3">Transposase</fullName>
    </recommendedName>
</protein>
<sequence length="53" mass="6037">MRDSPRRPRARKRSAGAFRRFLGTAEALHIMRSPGSGVPPSRFRPPVYVTIWS</sequence>
<organism evidence="1 2">
    <name type="scientific">Actinomadura monticuli</name>
    <dbReference type="NCBI Taxonomy" id="3097367"/>
    <lineage>
        <taxon>Bacteria</taxon>
        <taxon>Bacillati</taxon>
        <taxon>Actinomycetota</taxon>
        <taxon>Actinomycetes</taxon>
        <taxon>Streptosporangiales</taxon>
        <taxon>Thermomonosporaceae</taxon>
        <taxon>Actinomadura</taxon>
    </lineage>
</organism>
<evidence type="ECO:0008006" key="3">
    <source>
        <dbReference type="Google" id="ProtNLM"/>
    </source>
</evidence>
<keyword evidence="2" id="KW-1185">Reference proteome</keyword>
<evidence type="ECO:0000313" key="1">
    <source>
        <dbReference type="EMBL" id="MFA1540857.1"/>
    </source>
</evidence>
<name>A0ABV4QCG0_9ACTN</name>
<proteinExistence type="predicted"/>
<evidence type="ECO:0000313" key="2">
    <source>
        <dbReference type="Proteomes" id="UP001569963"/>
    </source>
</evidence>
<dbReference type="Proteomes" id="UP001569963">
    <property type="component" value="Unassembled WGS sequence"/>
</dbReference>
<gene>
    <name evidence="1" type="ORF">SM611_18170</name>
</gene>
<dbReference type="EMBL" id="JAXCEI010000007">
    <property type="protein sequence ID" value="MFA1540857.1"/>
    <property type="molecule type" value="Genomic_DNA"/>
</dbReference>
<reference evidence="1 2" key="1">
    <citation type="submission" date="2023-11" db="EMBL/GenBank/DDBJ databases">
        <title>Actinomadura monticuli sp. nov., isolated from volcanic ash.</title>
        <authorList>
            <person name="Lee S.D."/>
            <person name="Yang H."/>
            <person name="Kim I.S."/>
        </authorList>
    </citation>
    <scope>NUCLEOTIDE SEQUENCE [LARGE SCALE GENOMIC DNA]</scope>
    <source>
        <strain evidence="1 2">DLS-62</strain>
    </source>
</reference>
<accession>A0ABV4QCG0</accession>